<accession>E6LHA3</accession>
<dbReference type="HOGENOM" id="CLU_087235_2_0_9"/>
<evidence type="ECO:0000313" key="5">
    <source>
        <dbReference type="Proteomes" id="UP000010296"/>
    </source>
</evidence>
<dbReference type="InterPro" id="IPR000182">
    <property type="entry name" value="GNAT_dom"/>
</dbReference>
<protein>
    <submittedName>
        <fullName evidence="4">Acetyltransferase, GNAT family</fullName>
    </submittedName>
</protein>
<dbReference type="PANTHER" id="PTHR43877">
    <property type="entry name" value="AMINOALKYLPHOSPHONATE N-ACETYLTRANSFERASE-RELATED-RELATED"/>
    <property type="match status" value="1"/>
</dbReference>
<dbReference type="PROSITE" id="PS51186">
    <property type="entry name" value="GNAT"/>
    <property type="match status" value="1"/>
</dbReference>
<evidence type="ECO:0000259" key="3">
    <source>
        <dbReference type="PROSITE" id="PS51186"/>
    </source>
</evidence>
<gene>
    <name evidence="4" type="ORF">HMPREF9088_1743</name>
</gene>
<dbReference type="Gene3D" id="3.40.630.30">
    <property type="match status" value="1"/>
</dbReference>
<name>E6LHA3_ENTI1</name>
<dbReference type="PANTHER" id="PTHR43877:SF1">
    <property type="entry name" value="ACETYLTRANSFERASE"/>
    <property type="match status" value="1"/>
</dbReference>
<dbReference type="PATRIC" id="fig|888064.11.peg.732"/>
<dbReference type="EMBL" id="AEPV01000067">
    <property type="protein sequence ID" value="EFU73435.1"/>
    <property type="molecule type" value="Genomic_DNA"/>
</dbReference>
<evidence type="ECO:0000313" key="4">
    <source>
        <dbReference type="EMBL" id="EFU73435.1"/>
    </source>
</evidence>
<dbReference type="CDD" id="cd04301">
    <property type="entry name" value="NAT_SF"/>
    <property type="match status" value="1"/>
</dbReference>
<dbReference type="Pfam" id="PF00583">
    <property type="entry name" value="Acetyltransf_1"/>
    <property type="match status" value="1"/>
</dbReference>
<keyword evidence="2" id="KW-0012">Acyltransferase</keyword>
<keyword evidence="5" id="KW-1185">Reference proteome</keyword>
<evidence type="ECO:0000256" key="1">
    <source>
        <dbReference type="ARBA" id="ARBA00022679"/>
    </source>
</evidence>
<reference evidence="4 5" key="1">
    <citation type="submission" date="2010-12" db="EMBL/GenBank/DDBJ databases">
        <authorList>
            <person name="Muzny D."/>
            <person name="Qin X."/>
            <person name="Deng J."/>
            <person name="Jiang H."/>
            <person name="Liu Y."/>
            <person name="Qu J."/>
            <person name="Song X.-Z."/>
            <person name="Zhang L."/>
            <person name="Thornton R."/>
            <person name="Coyle M."/>
            <person name="Francisco L."/>
            <person name="Jackson L."/>
            <person name="Javaid M."/>
            <person name="Korchina V."/>
            <person name="Kovar C."/>
            <person name="Mata R."/>
            <person name="Mathew T."/>
            <person name="Ngo R."/>
            <person name="Nguyen L."/>
            <person name="Nguyen N."/>
            <person name="Okwuonu G."/>
            <person name="Ongeri F."/>
            <person name="Pham C."/>
            <person name="Simmons D."/>
            <person name="Wilczek-Boney K."/>
            <person name="Hale W."/>
            <person name="Jakkamsetti A."/>
            <person name="Pham P."/>
            <person name="Ruth R."/>
            <person name="San Lucas F."/>
            <person name="Warren J."/>
            <person name="Zhang J."/>
            <person name="Zhao Z."/>
            <person name="Zhou C."/>
            <person name="Zhu D."/>
            <person name="Lee S."/>
            <person name="Bess C."/>
            <person name="Blankenburg K."/>
            <person name="Forbes L."/>
            <person name="Fu Q."/>
            <person name="Gubbala S."/>
            <person name="Hirani K."/>
            <person name="Jayaseelan J.C."/>
            <person name="Lara F."/>
            <person name="Munidasa M."/>
            <person name="Palculict T."/>
            <person name="Patil S."/>
            <person name="Pu L.-L."/>
            <person name="Saada N."/>
            <person name="Tang L."/>
            <person name="Weissenberger G."/>
            <person name="Zhu Y."/>
            <person name="Hemphill L."/>
            <person name="Shang Y."/>
            <person name="Youmans B."/>
            <person name="Ayvaz T."/>
            <person name="Ross M."/>
            <person name="Santibanez J."/>
            <person name="Aqrawi P."/>
            <person name="Gross S."/>
            <person name="Joshi V."/>
            <person name="Fowler G."/>
            <person name="Nazareth L."/>
            <person name="Reid J."/>
            <person name="Worley K."/>
            <person name="Petrosino J."/>
            <person name="Highlander S."/>
            <person name="Gibbs R."/>
        </authorList>
    </citation>
    <scope>NUCLEOTIDE SEQUENCE [LARGE SCALE GENOMIC DNA]</scope>
    <source>
        <strain evidence="5">DSM 15952 / CCUG 50447 / LMG 22039 / TP 1.5</strain>
    </source>
</reference>
<dbReference type="InterPro" id="IPR050832">
    <property type="entry name" value="Bact_Acetyltransf"/>
</dbReference>
<keyword evidence="1 4" id="KW-0808">Transferase</keyword>
<dbReference type="STRING" id="888064.HMPREF9088_1743"/>
<feature type="domain" description="N-acetyltransferase" evidence="3">
    <location>
        <begin position="1"/>
        <end position="188"/>
    </location>
</feature>
<proteinExistence type="predicted"/>
<comment type="caution">
    <text evidence="4">The sequence shown here is derived from an EMBL/GenBank/DDBJ whole genome shotgun (WGS) entry which is preliminary data.</text>
</comment>
<dbReference type="InterPro" id="IPR016181">
    <property type="entry name" value="Acyl_CoA_acyltransferase"/>
</dbReference>
<dbReference type="Proteomes" id="UP000010296">
    <property type="component" value="Unassembled WGS sequence"/>
</dbReference>
<evidence type="ECO:0000256" key="2">
    <source>
        <dbReference type="ARBA" id="ARBA00023315"/>
    </source>
</evidence>
<dbReference type="eggNOG" id="COG0456">
    <property type="taxonomic scope" value="Bacteria"/>
</dbReference>
<dbReference type="SUPFAM" id="SSF55729">
    <property type="entry name" value="Acyl-CoA N-acyltransferases (Nat)"/>
    <property type="match status" value="1"/>
</dbReference>
<dbReference type="GO" id="GO:0016747">
    <property type="term" value="F:acyltransferase activity, transferring groups other than amino-acyl groups"/>
    <property type="evidence" value="ECO:0007669"/>
    <property type="project" value="InterPro"/>
</dbReference>
<organism evidence="4 5">
    <name type="scientific">Enterococcus italicus (strain DSM 15952 / CCUG 50447 / LMG 22039 / TP 1.5)</name>
    <dbReference type="NCBI Taxonomy" id="888064"/>
    <lineage>
        <taxon>Bacteria</taxon>
        <taxon>Bacillati</taxon>
        <taxon>Bacillota</taxon>
        <taxon>Bacilli</taxon>
        <taxon>Lactobacillales</taxon>
        <taxon>Enterococcaceae</taxon>
        <taxon>Enterococcus</taxon>
    </lineage>
</organism>
<dbReference type="RefSeq" id="WP_007208756.1">
    <property type="nucleotide sequence ID" value="NZ_GL622241.1"/>
</dbReference>
<sequence>MVIRKATPNDRPAIANLLMVIFKDMELAMLQKVSEEELVDMLVQAMAEPTYRYNESRGLVEEIDGQVAGIAFGYPSEQEAIIDQAWLSVAQKHLTGDVRLFTDPEGFPNEWYIDSVCVHPDFRGHGIGTSLLQAVRKTAKQAGKDKMGLCCDFANVQAKKIYERLGFAVVGEQVLSNHPYYHMQKPIE</sequence>
<dbReference type="AlphaFoldDB" id="E6LHA3"/>
<dbReference type="OrthoDB" id="5319888at2"/>